<evidence type="ECO:0000313" key="3">
    <source>
        <dbReference type="Proteomes" id="UP001172743"/>
    </source>
</evidence>
<keyword evidence="1" id="KW-0812">Transmembrane</keyword>
<feature type="transmembrane region" description="Helical" evidence="1">
    <location>
        <begin position="33"/>
        <end position="56"/>
    </location>
</feature>
<keyword evidence="3" id="KW-1185">Reference proteome</keyword>
<comment type="caution">
    <text evidence="2">The sequence shown here is derived from an EMBL/GenBank/DDBJ whole genome shotgun (WGS) entry which is preliminary data.</text>
</comment>
<evidence type="ECO:0000313" key="2">
    <source>
        <dbReference type="EMBL" id="MDN4492614.1"/>
    </source>
</evidence>
<keyword evidence="1" id="KW-0472">Membrane</keyword>
<dbReference type="EMBL" id="JAUHTQ010000002">
    <property type="protein sequence ID" value="MDN4492614.1"/>
    <property type="molecule type" value="Genomic_DNA"/>
</dbReference>
<reference evidence="2" key="1">
    <citation type="submission" date="2023-07" db="EMBL/GenBank/DDBJ databases">
        <title>Ureibacillus sp. isolated from freshwater well.</title>
        <authorList>
            <person name="Kirdat K."/>
            <person name="Bhatt A."/>
            <person name="Teware R."/>
            <person name="Bhavsar Y."/>
            <person name="Yadav A."/>
        </authorList>
    </citation>
    <scope>NUCLEOTIDE SEQUENCE</scope>
    <source>
        <strain evidence="2">BA0131</strain>
    </source>
</reference>
<evidence type="ECO:0000256" key="1">
    <source>
        <dbReference type="SAM" id="Phobius"/>
    </source>
</evidence>
<gene>
    <name evidence="2" type="ORF">QYB95_03595</name>
</gene>
<dbReference type="Proteomes" id="UP001172743">
    <property type="component" value="Unassembled WGS sequence"/>
</dbReference>
<organism evidence="2 3">
    <name type="scientific">Ureibacillus aquaedulcis</name>
    <dbReference type="NCBI Taxonomy" id="3058421"/>
    <lineage>
        <taxon>Bacteria</taxon>
        <taxon>Bacillati</taxon>
        <taxon>Bacillota</taxon>
        <taxon>Bacilli</taxon>
        <taxon>Bacillales</taxon>
        <taxon>Caryophanaceae</taxon>
        <taxon>Ureibacillus</taxon>
    </lineage>
</organism>
<feature type="transmembrane region" description="Helical" evidence="1">
    <location>
        <begin position="62"/>
        <end position="86"/>
    </location>
</feature>
<keyword evidence="1" id="KW-1133">Transmembrane helix</keyword>
<name>A0ABT8GMZ2_9BACL</name>
<sequence length="515" mass="58869">MIFILLLLLVFLWGYNFYLISKKEISSMLKAIAIIMNVVSLFAAIPLVFIASILGVNGDGEINFVIPLIMGSLLILPQFIFTFIILKKKSLNDREKLKKNVGMEGSKENEEPNDLKRFRITILISLIVVLISAIVRIIERYHAVHMSRTTDVMILCLLAAVEIVIFTVLLKLYDPKKLKVATLFTTIIALLVSCAIQILPTDEIDRLNQKWNQDEAQVYIDKATSILNSYSADRLKVVTAAVKPTYDDSSKNELLDVRLQYQCMTCADSESISTFAVQFNIDSQQFTSVTEDSHYQTLERNKPFLNDTEKELSMTPYYDEYNRSINFEATIKEYNIKDYEGIAQGIVEMIEMGYDRTHNNYYEYNSGDFNRMKWSNEFPDKVLTLKELAAKGQVEQIIEPLISNKNLGGTLFSNAAIIDNEIYPFGKDFTIASIEIKDDIVRLKGKAFTLTDNRQLFRLQKSNQEYLGVLTSNNALRFNKAKIQILESQPGYEFKVGDIVIVDNFNGSIYKENRQ</sequence>
<feature type="transmembrane region" description="Helical" evidence="1">
    <location>
        <begin position="6"/>
        <end position="21"/>
    </location>
</feature>
<protein>
    <submittedName>
        <fullName evidence="2">Uncharacterized protein</fullName>
    </submittedName>
</protein>
<feature type="transmembrane region" description="Helical" evidence="1">
    <location>
        <begin position="180"/>
        <end position="199"/>
    </location>
</feature>
<dbReference type="RefSeq" id="WP_301136738.1">
    <property type="nucleotide sequence ID" value="NZ_JAUHTQ010000002.1"/>
</dbReference>
<accession>A0ABT8GMZ2</accession>
<feature type="transmembrane region" description="Helical" evidence="1">
    <location>
        <begin position="150"/>
        <end position="173"/>
    </location>
</feature>
<feature type="transmembrane region" description="Helical" evidence="1">
    <location>
        <begin position="120"/>
        <end position="138"/>
    </location>
</feature>
<proteinExistence type="predicted"/>